<evidence type="ECO:0000259" key="2">
    <source>
        <dbReference type="Pfam" id="PF07944"/>
    </source>
</evidence>
<organism evidence="4 5">
    <name type="scientific">Echinicola arenosa</name>
    <dbReference type="NCBI Taxonomy" id="2774144"/>
    <lineage>
        <taxon>Bacteria</taxon>
        <taxon>Pseudomonadati</taxon>
        <taxon>Bacteroidota</taxon>
        <taxon>Cytophagia</taxon>
        <taxon>Cytophagales</taxon>
        <taxon>Cyclobacteriaceae</taxon>
        <taxon>Echinicola</taxon>
    </lineage>
</organism>
<evidence type="ECO:0000313" key="4">
    <source>
        <dbReference type="EMBL" id="MBD8491340.1"/>
    </source>
</evidence>
<dbReference type="Proteomes" id="UP000647133">
    <property type="component" value="Unassembled WGS sequence"/>
</dbReference>
<dbReference type="SUPFAM" id="SSF48208">
    <property type="entry name" value="Six-hairpin glycosidases"/>
    <property type="match status" value="1"/>
</dbReference>
<accession>A0ABR9ARC4</accession>
<comment type="caution">
    <text evidence="4">The sequence shown here is derived from an EMBL/GenBank/DDBJ whole genome shotgun (WGS) entry which is preliminary data.</text>
</comment>
<evidence type="ECO:0000259" key="3">
    <source>
        <dbReference type="Pfam" id="PF20736"/>
    </source>
</evidence>
<feature type="domain" description="Non-reducing end beta-L-arabinofuranosidase-like GH127 catalytic" evidence="2">
    <location>
        <begin position="51"/>
        <end position="413"/>
    </location>
</feature>
<gene>
    <name evidence="4" type="ORF">IFO69_21485</name>
</gene>
<proteinExistence type="predicted"/>
<feature type="signal peptide" evidence="1">
    <location>
        <begin position="1"/>
        <end position="20"/>
    </location>
</feature>
<protein>
    <submittedName>
        <fullName evidence="4">Glycoside hydrolase family 127 protein</fullName>
    </submittedName>
</protein>
<dbReference type="InterPro" id="IPR008928">
    <property type="entry name" value="6-hairpin_glycosidase_sf"/>
</dbReference>
<name>A0ABR9ARC4_9BACT</name>
<dbReference type="EMBL" id="JACYTQ010000014">
    <property type="protein sequence ID" value="MBD8491340.1"/>
    <property type="molecule type" value="Genomic_DNA"/>
</dbReference>
<dbReference type="InterPro" id="IPR049174">
    <property type="entry name" value="Beta-AFase-like"/>
</dbReference>
<keyword evidence="1" id="KW-0732">Signal</keyword>
<feature type="chain" id="PRO_5047210030" evidence="1">
    <location>
        <begin position="21"/>
        <end position="638"/>
    </location>
</feature>
<feature type="domain" description="Non-reducing end beta-L-arabinofuranosidase-like GH127 middle" evidence="3">
    <location>
        <begin position="428"/>
        <end position="519"/>
    </location>
</feature>
<sequence>MFKTSFLVRLVLIVSLFVSCSKTPITGTYEKNQSLPFGEIKPKGWIYNQISRDLDVGITGNFDKIGKTVNYELFVNSNRESDKKYDGLKCWWSGEHEGYWKDAVLRGALLTENPKYKKRAVEWMDAILSNIDDSGYIGIYGVDSRYNHKGENGELWTKSRILMPILAYYEYSKDEKVLEAVEKSVQLTISHYTEKTAWVKGQGGVSHGVGYFEVLEWLYRITQNTLYKDFSIKLYEDFCQAELSNDDLKTQKLINPLLKFKGHGAHVAEGFLMPQYMATLNPNDTLMFAAEQAIKKLNYHSTPGGAMLCAEAVNEKKGSANDYYEYCATTEFINPLGVIFSLTGDFSIADRIEKMTFNALQGGRLPDLKGLSYLTSENRMDISKNNHGGRETYDAYHKAAACCALNGGRVLPYYIQHMWKKNLSENKLVAALYGPSQLSTQLNDVQIQINEQTDYPFSDVIKFEMNNSKASTFDLVLRKPHGCNIIEVEGINKNEIQDYKDKIVISRKWEQKNVFSIKFNFEVEVKDINKDVYFQRGALVYAMPFEYKTDTLRQHNDTNFYQVRMSRIHSEDMNYSVNRNTEFKFSKTKNTNHDFPFDKPMVSLRGNILINNESNEMKTLIPLGNTVLRKVSFQVNNK</sequence>
<evidence type="ECO:0000256" key="1">
    <source>
        <dbReference type="SAM" id="SignalP"/>
    </source>
</evidence>
<dbReference type="Pfam" id="PF07944">
    <property type="entry name" value="Beta-AFase-like_GH127_cat"/>
    <property type="match status" value="1"/>
</dbReference>
<dbReference type="Pfam" id="PF20736">
    <property type="entry name" value="Glyco_hydro127M"/>
    <property type="match status" value="1"/>
</dbReference>
<keyword evidence="5" id="KW-1185">Reference proteome</keyword>
<dbReference type="RefSeq" id="WP_192012220.1">
    <property type="nucleotide sequence ID" value="NZ_JACYTQ010000014.1"/>
</dbReference>
<dbReference type="PROSITE" id="PS51257">
    <property type="entry name" value="PROKAR_LIPOPROTEIN"/>
    <property type="match status" value="1"/>
</dbReference>
<evidence type="ECO:0000313" key="5">
    <source>
        <dbReference type="Proteomes" id="UP000647133"/>
    </source>
</evidence>
<dbReference type="PANTHER" id="PTHR43465:SF2">
    <property type="entry name" value="DUF1680 DOMAIN PROTEIN (AFU_ORTHOLOGUE AFUA_1G08910)"/>
    <property type="match status" value="1"/>
</dbReference>
<dbReference type="InterPro" id="IPR049046">
    <property type="entry name" value="Beta-AFase-like_GH127_middle"/>
</dbReference>
<dbReference type="PANTHER" id="PTHR43465">
    <property type="entry name" value="DUF1680 DOMAIN PROTEIN (AFU_ORTHOLOGUE AFUA_1G08910)"/>
    <property type="match status" value="1"/>
</dbReference>
<reference evidence="4 5" key="1">
    <citation type="submission" date="2020-09" db="EMBL/GenBank/DDBJ databases">
        <title>Echinicola sp. CAU 1574 isolated from sand of Sido Beach.</title>
        <authorList>
            <person name="Kim W."/>
        </authorList>
    </citation>
    <scope>NUCLEOTIDE SEQUENCE [LARGE SCALE GENOMIC DNA]</scope>
    <source>
        <strain evidence="4 5">CAU 1574</strain>
    </source>
</reference>
<dbReference type="GO" id="GO:0016787">
    <property type="term" value="F:hydrolase activity"/>
    <property type="evidence" value="ECO:0007669"/>
    <property type="project" value="UniProtKB-KW"/>
</dbReference>
<dbReference type="InterPro" id="IPR012878">
    <property type="entry name" value="Beta-AFase-like_GH127_cat"/>
</dbReference>
<keyword evidence="4" id="KW-0378">Hydrolase</keyword>